<feature type="compositionally biased region" description="Basic and acidic residues" evidence="1">
    <location>
        <begin position="122"/>
        <end position="138"/>
    </location>
</feature>
<evidence type="ECO:0000313" key="3">
    <source>
        <dbReference type="Proteomes" id="UP000807469"/>
    </source>
</evidence>
<organism evidence="2 3">
    <name type="scientific">Pholiota conissans</name>
    <dbReference type="NCBI Taxonomy" id="109636"/>
    <lineage>
        <taxon>Eukaryota</taxon>
        <taxon>Fungi</taxon>
        <taxon>Dikarya</taxon>
        <taxon>Basidiomycota</taxon>
        <taxon>Agaricomycotina</taxon>
        <taxon>Agaricomycetes</taxon>
        <taxon>Agaricomycetidae</taxon>
        <taxon>Agaricales</taxon>
        <taxon>Agaricineae</taxon>
        <taxon>Strophariaceae</taxon>
        <taxon>Pholiota</taxon>
    </lineage>
</organism>
<proteinExistence type="predicted"/>
<feature type="region of interest" description="Disordered" evidence="1">
    <location>
        <begin position="188"/>
        <end position="213"/>
    </location>
</feature>
<name>A0A9P5YMJ3_9AGAR</name>
<dbReference type="EMBL" id="MU156064">
    <property type="protein sequence ID" value="KAF9470330.1"/>
    <property type="molecule type" value="Genomic_DNA"/>
</dbReference>
<feature type="compositionally biased region" description="Basic and acidic residues" evidence="1">
    <location>
        <begin position="38"/>
        <end position="52"/>
    </location>
</feature>
<gene>
    <name evidence="2" type="ORF">BDN70DRAFT_902194</name>
</gene>
<feature type="region of interest" description="Disordered" evidence="1">
    <location>
        <begin position="109"/>
        <end position="156"/>
    </location>
</feature>
<reference evidence="2" key="1">
    <citation type="submission" date="2020-11" db="EMBL/GenBank/DDBJ databases">
        <authorList>
            <consortium name="DOE Joint Genome Institute"/>
            <person name="Ahrendt S."/>
            <person name="Riley R."/>
            <person name="Andreopoulos W."/>
            <person name="Labutti K."/>
            <person name="Pangilinan J."/>
            <person name="Ruiz-Duenas F.J."/>
            <person name="Barrasa J.M."/>
            <person name="Sanchez-Garcia M."/>
            <person name="Camarero S."/>
            <person name="Miyauchi S."/>
            <person name="Serrano A."/>
            <person name="Linde D."/>
            <person name="Babiker R."/>
            <person name="Drula E."/>
            <person name="Ayuso-Fernandez I."/>
            <person name="Pacheco R."/>
            <person name="Padilla G."/>
            <person name="Ferreira P."/>
            <person name="Barriuso J."/>
            <person name="Kellner H."/>
            <person name="Castanera R."/>
            <person name="Alfaro M."/>
            <person name="Ramirez L."/>
            <person name="Pisabarro A.G."/>
            <person name="Kuo A."/>
            <person name="Tritt A."/>
            <person name="Lipzen A."/>
            <person name="He G."/>
            <person name="Yan M."/>
            <person name="Ng V."/>
            <person name="Cullen D."/>
            <person name="Martin F."/>
            <person name="Rosso M.-N."/>
            <person name="Henrissat B."/>
            <person name="Hibbett D."/>
            <person name="Martinez A.T."/>
            <person name="Grigoriev I.V."/>
        </authorList>
    </citation>
    <scope>NUCLEOTIDE SEQUENCE</scope>
    <source>
        <strain evidence="2">CIRM-BRFM 674</strain>
    </source>
</reference>
<dbReference type="Proteomes" id="UP000807469">
    <property type="component" value="Unassembled WGS sequence"/>
</dbReference>
<comment type="caution">
    <text evidence="2">The sequence shown here is derived from an EMBL/GenBank/DDBJ whole genome shotgun (WGS) entry which is preliminary data.</text>
</comment>
<feature type="region of interest" description="Disordered" evidence="1">
    <location>
        <begin position="34"/>
        <end position="73"/>
    </location>
</feature>
<evidence type="ECO:0000256" key="1">
    <source>
        <dbReference type="SAM" id="MobiDB-lite"/>
    </source>
</evidence>
<dbReference type="AlphaFoldDB" id="A0A9P5YMJ3"/>
<accession>A0A9P5YMJ3</accession>
<protein>
    <submittedName>
        <fullName evidence="2">Uncharacterized protein</fullName>
    </submittedName>
</protein>
<keyword evidence="3" id="KW-1185">Reference proteome</keyword>
<evidence type="ECO:0000313" key="2">
    <source>
        <dbReference type="EMBL" id="KAF9470330.1"/>
    </source>
</evidence>
<sequence length="213" mass="23451">MYYITDNGDRGIRGEDSARIHPCHCPCRRSLNECETDEEKRKTREHEVEEGGVKAPSLTHVAQSARPPSSPPCSYIRPRLPALVRVPSSTCPLVHPPTYMCPRMDAVVRPPTQSEKEEGEEGEKTRKGERGRVDELSRRPRPPVLALSLRPSPLPSSSPRPLVLAFFAYPSNTFPSVVVRCPSIPACRRPSSAAGCRSSSGHPHPSLEGREAS</sequence>